<dbReference type="CDD" id="cd17369">
    <property type="entry name" value="MFS_ShiA_like"/>
    <property type="match status" value="1"/>
</dbReference>
<keyword evidence="6 8" id="KW-0472">Membrane</keyword>
<dbReference type="Pfam" id="PF00083">
    <property type="entry name" value="Sugar_tr"/>
    <property type="match status" value="1"/>
</dbReference>
<keyword evidence="2" id="KW-0813">Transport</keyword>
<feature type="domain" description="Major facilitator superfamily (MFS) profile" evidence="9">
    <location>
        <begin position="53"/>
        <end position="462"/>
    </location>
</feature>
<name>A0ABV2P4C9_9MICC</name>
<dbReference type="PANTHER" id="PTHR43045">
    <property type="entry name" value="SHIKIMATE TRANSPORTER"/>
    <property type="match status" value="1"/>
</dbReference>
<dbReference type="InterPro" id="IPR005829">
    <property type="entry name" value="Sugar_transporter_CS"/>
</dbReference>
<gene>
    <name evidence="10" type="ORF">ABIE37_001358</name>
</gene>
<feature type="compositionally biased region" description="Polar residues" evidence="7">
    <location>
        <begin position="1"/>
        <end position="16"/>
    </location>
</feature>
<feature type="transmembrane region" description="Helical" evidence="8">
    <location>
        <begin position="313"/>
        <end position="333"/>
    </location>
</feature>
<evidence type="ECO:0000256" key="5">
    <source>
        <dbReference type="ARBA" id="ARBA00022989"/>
    </source>
</evidence>
<evidence type="ECO:0000256" key="3">
    <source>
        <dbReference type="ARBA" id="ARBA00022475"/>
    </source>
</evidence>
<dbReference type="SUPFAM" id="SSF103473">
    <property type="entry name" value="MFS general substrate transporter"/>
    <property type="match status" value="1"/>
</dbReference>
<accession>A0ABV2P4C9</accession>
<comment type="subcellular location">
    <subcellularLocation>
        <location evidence="1">Cell membrane</location>
        <topology evidence="1">Multi-pass membrane protein</topology>
    </subcellularLocation>
</comment>
<reference evidence="10 11" key="1">
    <citation type="submission" date="2024-06" db="EMBL/GenBank/DDBJ databases">
        <title>Sorghum-associated microbial communities from plants grown in Nebraska, USA.</title>
        <authorList>
            <person name="Schachtman D."/>
        </authorList>
    </citation>
    <scope>NUCLEOTIDE SEQUENCE [LARGE SCALE GENOMIC DNA]</scope>
    <source>
        <strain evidence="10 11">3552</strain>
    </source>
</reference>
<keyword evidence="5 8" id="KW-1133">Transmembrane helix</keyword>
<dbReference type="InterPro" id="IPR036259">
    <property type="entry name" value="MFS_trans_sf"/>
</dbReference>
<evidence type="ECO:0000256" key="4">
    <source>
        <dbReference type="ARBA" id="ARBA00022692"/>
    </source>
</evidence>
<feature type="transmembrane region" description="Helical" evidence="8">
    <location>
        <begin position="369"/>
        <end position="395"/>
    </location>
</feature>
<feature type="transmembrane region" description="Helical" evidence="8">
    <location>
        <begin position="190"/>
        <end position="213"/>
    </location>
</feature>
<evidence type="ECO:0000256" key="1">
    <source>
        <dbReference type="ARBA" id="ARBA00004651"/>
    </source>
</evidence>
<dbReference type="InterPro" id="IPR005828">
    <property type="entry name" value="MFS_sugar_transport-like"/>
</dbReference>
<dbReference type="Gene3D" id="1.20.1250.20">
    <property type="entry name" value="MFS general substrate transporter like domains"/>
    <property type="match status" value="1"/>
</dbReference>
<organism evidence="10 11">
    <name type="scientific">Arthrobacter bambusae</name>
    <dbReference type="NCBI Taxonomy" id="1338426"/>
    <lineage>
        <taxon>Bacteria</taxon>
        <taxon>Bacillati</taxon>
        <taxon>Actinomycetota</taxon>
        <taxon>Actinomycetes</taxon>
        <taxon>Micrococcales</taxon>
        <taxon>Micrococcaceae</taxon>
        <taxon>Arthrobacter</taxon>
    </lineage>
</organism>
<feature type="transmembrane region" description="Helical" evidence="8">
    <location>
        <begin position="436"/>
        <end position="456"/>
    </location>
</feature>
<comment type="caution">
    <text evidence="10">The sequence shown here is derived from an EMBL/GenBank/DDBJ whole genome shotgun (WGS) entry which is preliminary data.</text>
</comment>
<feature type="transmembrane region" description="Helical" evidence="8">
    <location>
        <begin position="345"/>
        <end position="363"/>
    </location>
</feature>
<feature type="transmembrane region" description="Helical" evidence="8">
    <location>
        <begin position="90"/>
        <end position="106"/>
    </location>
</feature>
<keyword evidence="4 8" id="KW-0812">Transmembrane</keyword>
<evidence type="ECO:0000313" key="11">
    <source>
        <dbReference type="Proteomes" id="UP001549307"/>
    </source>
</evidence>
<protein>
    <submittedName>
        <fullName evidence="10">MFS family permease</fullName>
    </submittedName>
</protein>
<feature type="transmembrane region" description="Helical" evidence="8">
    <location>
        <begin position="65"/>
        <end position="84"/>
    </location>
</feature>
<evidence type="ECO:0000256" key="2">
    <source>
        <dbReference type="ARBA" id="ARBA00022448"/>
    </source>
</evidence>
<sequence>MGHVQQHSPSDANNAASPLGTEPVGTEPLGTEPVGTEPLGTEPVEHVKMPKKAALASFLGSTLEYYDFFIYGTAAALIFPKIFFPGGDPVVALLGAMATFGVGYLARPLGGLVMSHYGDKIGRKQALMVTLVIMGVASIGIGFLPTYGQIGYWATALLLVGRLAQGFSAGAEAAGASTLTMEHSPEGRRAFFTSFVMTGYASGMVLSTIVFIPLAALPEEHLLSWGWRVPFWLSVVVLAVAYWIRTRLDEPPVFEEIVEHDKPKAIPAVAVMKTQWRDVLRVGVVMLFSVMQTTFTVYALAYATGPAVGIDRTLMLTVNAVTIGLSMVTIPISAMISDRIGRKKVLLVGALGCALTTVGYFWAISEQNIALIFLFGFLNMTVFYSCWNGVWTVFFPEMFPAAVRYSGMAIGSQIGLILAGFAPAIATLLAQPGPNGWWPVAGFTILCLVASAIAIMTARETYNVPLEDLGKPRSSVK</sequence>
<feature type="transmembrane region" description="Helical" evidence="8">
    <location>
        <begin position="225"/>
        <end position="244"/>
    </location>
</feature>
<feature type="transmembrane region" description="Helical" evidence="8">
    <location>
        <begin position="126"/>
        <end position="144"/>
    </location>
</feature>
<dbReference type="InterPro" id="IPR020846">
    <property type="entry name" value="MFS_dom"/>
</dbReference>
<evidence type="ECO:0000256" key="8">
    <source>
        <dbReference type="SAM" id="Phobius"/>
    </source>
</evidence>
<feature type="transmembrane region" description="Helical" evidence="8">
    <location>
        <begin position="279"/>
        <end position="301"/>
    </location>
</feature>
<feature type="region of interest" description="Disordered" evidence="7">
    <location>
        <begin position="1"/>
        <end position="42"/>
    </location>
</feature>
<dbReference type="PROSITE" id="PS50850">
    <property type="entry name" value="MFS"/>
    <property type="match status" value="1"/>
</dbReference>
<evidence type="ECO:0000259" key="9">
    <source>
        <dbReference type="PROSITE" id="PS50850"/>
    </source>
</evidence>
<dbReference type="EMBL" id="JBEPSN010000002">
    <property type="protein sequence ID" value="MET4539586.1"/>
    <property type="molecule type" value="Genomic_DNA"/>
</dbReference>
<proteinExistence type="predicted"/>
<evidence type="ECO:0000313" key="10">
    <source>
        <dbReference type="EMBL" id="MET4539586.1"/>
    </source>
</evidence>
<dbReference type="PANTHER" id="PTHR43045:SF1">
    <property type="entry name" value="SHIKIMATE TRANSPORTER"/>
    <property type="match status" value="1"/>
</dbReference>
<keyword evidence="3" id="KW-1003">Cell membrane</keyword>
<feature type="transmembrane region" description="Helical" evidence="8">
    <location>
        <begin position="407"/>
        <end position="430"/>
    </location>
</feature>
<dbReference type="PROSITE" id="PS00216">
    <property type="entry name" value="SUGAR_TRANSPORT_1"/>
    <property type="match status" value="1"/>
</dbReference>
<keyword evidence="11" id="KW-1185">Reference proteome</keyword>
<dbReference type="Proteomes" id="UP001549307">
    <property type="component" value="Unassembled WGS sequence"/>
</dbReference>
<evidence type="ECO:0000256" key="7">
    <source>
        <dbReference type="SAM" id="MobiDB-lite"/>
    </source>
</evidence>
<evidence type="ECO:0000256" key="6">
    <source>
        <dbReference type="ARBA" id="ARBA00023136"/>
    </source>
</evidence>